<dbReference type="Pfam" id="PF02796">
    <property type="entry name" value="HTH_7"/>
    <property type="match status" value="1"/>
</dbReference>
<accession>A0ABR7ILA5</accession>
<dbReference type="HAMAP" id="MF_00707">
    <property type="entry name" value="UPF0735"/>
    <property type="match status" value="1"/>
</dbReference>
<dbReference type="SUPFAM" id="SSF55021">
    <property type="entry name" value="ACT-like"/>
    <property type="match status" value="1"/>
</dbReference>
<dbReference type="InterPro" id="IPR002912">
    <property type="entry name" value="ACT_dom"/>
</dbReference>
<keyword evidence="4" id="KW-1185">Reference proteome</keyword>
<dbReference type="EMBL" id="JACOQG010000024">
    <property type="protein sequence ID" value="MBC5780558.1"/>
    <property type="molecule type" value="Genomic_DNA"/>
</dbReference>
<organism evidence="3 4">
    <name type="scientific">Blautia difficilis</name>
    <dbReference type="NCBI Taxonomy" id="2763027"/>
    <lineage>
        <taxon>Bacteria</taxon>
        <taxon>Bacillati</taxon>
        <taxon>Bacillota</taxon>
        <taxon>Clostridia</taxon>
        <taxon>Lachnospirales</taxon>
        <taxon>Lachnospiraceae</taxon>
        <taxon>Blautia</taxon>
    </lineage>
</organism>
<evidence type="ECO:0000313" key="4">
    <source>
        <dbReference type="Proteomes" id="UP000649826"/>
    </source>
</evidence>
<protein>
    <recommendedName>
        <fullName evidence="1">UPF0735 ACT domain-containing protein H8Z82_13040</fullName>
    </recommendedName>
</protein>
<proteinExistence type="inferred from homology"/>
<feature type="domain" description="ACT" evidence="2">
    <location>
        <begin position="75"/>
        <end position="150"/>
    </location>
</feature>
<dbReference type="InterPro" id="IPR045865">
    <property type="entry name" value="ACT-like_dom_sf"/>
</dbReference>
<dbReference type="InterPro" id="IPR008310">
    <property type="entry name" value="UPF0735_ACT_dom-cont"/>
</dbReference>
<dbReference type="InterPro" id="IPR006120">
    <property type="entry name" value="Resolvase_HTH_dom"/>
</dbReference>
<dbReference type="RefSeq" id="WP_019162909.1">
    <property type="nucleotide sequence ID" value="NZ_JACOQG010000024.1"/>
</dbReference>
<name>A0ABR7ILA5_9FIRM</name>
<sequence length="151" mass="16843">MSKTPAEKKKYYVVRERAVPEVLLKVVEAKKLLDSGKVSTVQDAAEQTDISRSSFYKYKDDIFPFHEETKGKTITFIIQMDDEPGLLSVVLQTIARFHGNILTIHQSIPINGVATLTLSVDILPGEGDAEGMVDTIEHSEGIHYLKILGRE</sequence>
<evidence type="ECO:0000313" key="3">
    <source>
        <dbReference type="EMBL" id="MBC5780558.1"/>
    </source>
</evidence>
<comment type="similarity">
    <text evidence="1">Belongs to the UPF0735 family.</text>
</comment>
<evidence type="ECO:0000259" key="2">
    <source>
        <dbReference type="PROSITE" id="PS51671"/>
    </source>
</evidence>
<evidence type="ECO:0000256" key="1">
    <source>
        <dbReference type="HAMAP-Rule" id="MF_00707"/>
    </source>
</evidence>
<reference evidence="3 4" key="1">
    <citation type="submission" date="2020-08" db="EMBL/GenBank/DDBJ databases">
        <title>Genome public.</title>
        <authorList>
            <person name="Liu C."/>
            <person name="Sun Q."/>
        </authorList>
    </citation>
    <scope>NUCLEOTIDE SEQUENCE [LARGE SCALE GENOMIC DNA]</scope>
    <source>
        <strain evidence="3 4">M29</strain>
    </source>
</reference>
<dbReference type="PROSITE" id="PS51671">
    <property type="entry name" value="ACT"/>
    <property type="match status" value="1"/>
</dbReference>
<comment type="caution">
    <text evidence="3">The sequence shown here is derived from an EMBL/GenBank/DDBJ whole genome shotgun (WGS) entry which is preliminary data.</text>
</comment>
<dbReference type="PIRSF" id="PIRSF025624">
    <property type="entry name" value="ACT_PheB"/>
    <property type="match status" value="1"/>
</dbReference>
<dbReference type="NCBIfam" id="NF003361">
    <property type="entry name" value="PRK04435.1"/>
    <property type="match status" value="1"/>
</dbReference>
<gene>
    <name evidence="3" type="ORF">H8Z82_13040</name>
</gene>
<dbReference type="Proteomes" id="UP000649826">
    <property type="component" value="Unassembled WGS sequence"/>
</dbReference>